<dbReference type="OMA" id="LWRRWNP"/>
<dbReference type="OrthoDB" id="10249562at2759"/>
<protein>
    <recommendedName>
        <fullName evidence="11">tRNA-splicing endonuclease subunit SEN2</fullName>
        <ecNumber evidence="3">4.6.1.16</ecNumber>
    </recommendedName>
    <alternativeName>
        <fullName evidence="8 12">tRNA-intron endonuclease Sen2</fullName>
    </alternativeName>
    <alternativeName>
        <fullName evidence="10">tRNA-splicing endonuclease subunit Sen2</fullName>
    </alternativeName>
</protein>
<dbReference type="CDD" id="cd22363">
    <property type="entry name" value="tRNA-intron_lyase_C"/>
    <property type="match status" value="1"/>
</dbReference>
<reference evidence="16" key="2">
    <citation type="submission" date="2025-09" db="UniProtKB">
        <authorList>
            <consortium name="Ensembl"/>
        </authorList>
    </citation>
    <scope>IDENTIFICATION</scope>
</reference>
<dbReference type="InterPro" id="IPR006676">
    <property type="entry name" value="tRNA_splic"/>
</dbReference>
<reference evidence="16" key="1">
    <citation type="submission" date="2025-08" db="UniProtKB">
        <authorList>
            <consortium name="Ensembl"/>
        </authorList>
    </citation>
    <scope>IDENTIFICATION</scope>
</reference>
<dbReference type="Gene3D" id="3.40.1350.10">
    <property type="match status" value="1"/>
</dbReference>
<comment type="catalytic activity">
    <reaction evidence="9">
        <text>pretRNA = a 3'-half-tRNA molecule with a 5'-OH end + a 5'-half-tRNA molecule with a 2',3'-cyclic phosphate end + an intron with a 2',3'-cyclic phosphate and a 5'-hydroxyl terminus.</text>
        <dbReference type="EC" id="4.6.1.16"/>
    </reaction>
</comment>
<dbReference type="InterPro" id="IPR036167">
    <property type="entry name" value="tRNA_intron_Endo_cat-like_sf"/>
</dbReference>
<dbReference type="PANTHER" id="PTHR21227">
    <property type="entry name" value="TRNA-SPLICING ENDONUCLEASE SUBUNIT SEN2"/>
    <property type="match status" value="1"/>
</dbReference>
<evidence type="ECO:0000256" key="7">
    <source>
        <dbReference type="ARBA" id="ARBA00023242"/>
    </source>
</evidence>
<comment type="similarity">
    <text evidence="2">Belongs to the tRNA-intron endonuclease family.</text>
</comment>
<dbReference type="InterPro" id="IPR016589">
    <property type="entry name" value="tRNA_splic_SEN2"/>
</dbReference>
<evidence type="ECO:0000256" key="9">
    <source>
        <dbReference type="ARBA" id="ARBA00034031"/>
    </source>
</evidence>
<dbReference type="InterPro" id="IPR011856">
    <property type="entry name" value="tRNA_endonuc-like_dom_sf"/>
</dbReference>
<dbReference type="GO" id="GO:0000214">
    <property type="term" value="C:tRNA-intron endonuclease complex"/>
    <property type="evidence" value="ECO:0007669"/>
    <property type="project" value="InterPro"/>
</dbReference>
<evidence type="ECO:0000256" key="8">
    <source>
        <dbReference type="ARBA" id="ARBA00032432"/>
    </source>
</evidence>
<dbReference type="AlphaFoldDB" id="A0A8C4U059"/>
<dbReference type="InterPro" id="IPR006678">
    <property type="entry name" value="tRNA_intron_Endonuc_N"/>
</dbReference>
<name>A0A8C4U059_FALTI</name>
<keyword evidence="7" id="KW-0539">Nucleus</keyword>
<evidence type="ECO:0000256" key="13">
    <source>
        <dbReference type="PIRSR" id="PIRSR011789-1"/>
    </source>
</evidence>
<comment type="subcellular location">
    <subcellularLocation>
        <location evidence="1">Nucleus</location>
    </subcellularLocation>
</comment>
<evidence type="ECO:0000259" key="15">
    <source>
        <dbReference type="Pfam" id="PF02778"/>
    </source>
</evidence>
<organism evidence="16 17">
    <name type="scientific">Falco tinnunculus</name>
    <name type="common">Common kestrel</name>
    <dbReference type="NCBI Taxonomy" id="100819"/>
    <lineage>
        <taxon>Eukaryota</taxon>
        <taxon>Metazoa</taxon>
        <taxon>Chordata</taxon>
        <taxon>Craniata</taxon>
        <taxon>Vertebrata</taxon>
        <taxon>Euteleostomi</taxon>
        <taxon>Archelosauria</taxon>
        <taxon>Archosauria</taxon>
        <taxon>Dinosauria</taxon>
        <taxon>Saurischia</taxon>
        <taxon>Theropoda</taxon>
        <taxon>Coelurosauria</taxon>
        <taxon>Aves</taxon>
        <taxon>Neognathae</taxon>
        <taxon>Neoaves</taxon>
        <taxon>Telluraves</taxon>
        <taxon>Australaves</taxon>
        <taxon>Falconiformes</taxon>
        <taxon>Falconidae</taxon>
        <taxon>Falco</taxon>
    </lineage>
</organism>
<evidence type="ECO:0000256" key="1">
    <source>
        <dbReference type="ARBA" id="ARBA00004123"/>
    </source>
</evidence>
<feature type="active site" evidence="13">
    <location>
        <position position="371"/>
    </location>
</feature>
<keyword evidence="5" id="KW-0819">tRNA processing</keyword>
<evidence type="ECO:0000256" key="6">
    <source>
        <dbReference type="ARBA" id="ARBA00023239"/>
    </source>
</evidence>
<dbReference type="SUPFAM" id="SSF53032">
    <property type="entry name" value="tRNA-intron endonuclease catalytic domain-like"/>
    <property type="match status" value="1"/>
</dbReference>
<dbReference type="GO" id="GO:0005737">
    <property type="term" value="C:cytoplasm"/>
    <property type="evidence" value="ECO:0007669"/>
    <property type="project" value="TreeGrafter"/>
</dbReference>
<dbReference type="Pfam" id="PF01974">
    <property type="entry name" value="tRNA_int_endo"/>
    <property type="match status" value="1"/>
</dbReference>
<dbReference type="GO" id="GO:0000379">
    <property type="term" value="P:tRNA-type intron splice site recognition and cleavage"/>
    <property type="evidence" value="ECO:0007669"/>
    <property type="project" value="TreeGrafter"/>
</dbReference>
<sequence length="546" mass="61296">MAEAVFHPPRRKRRVFESYDSPFPVDVGGKDFRMCRAEIINSNVIVRNPDDIEQLYNKGYFGKGILSKSRPMYSISDPSLVAKWQGANLNLPIITSKKYQCHVQWAKSILRQQGFDDCSVTKILENYTKPLELPLLEKDGAEQTSNSCNTMGPNTENTELSRQCSTGAGNVVALSPENQNEDHKKAGLEGDPAAICASKEQEQSDLKEIAEASCQKHGFLVHCSCKAKESTEQRSCEVIRSKECAPEYVLVQEEEEGSLCPEGDSAHAQGNLIKKEKLVCRKNPFRIFEYLQLSLEEAFFLVYALGCLSIYYGEEPLTILKLWEVFSEVKPDFKTTYMAYHYFRSKGWVPKVGLKYGTDLLLYRKGPPFYHASYSVIAELVDDNFEGSLRRPLSWKSLSGLNRTTANASKELMLCYLIRPSDMTEKEMSTPECMKRIKVQVSNYFSPLAAWLCLGAAGQLTVRAPLELCKGPLGTVACSLACFGFCTHNCDKITRFLCALSVHKGVHCRLFKGLRSNRNFNVATVNCEHLHGEAGIPTETVRLMLV</sequence>
<feature type="active site" evidence="13">
    <location>
        <position position="363"/>
    </location>
</feature>
<dbReference type="InterPro" id="IPR006677">
    <property type="entry name" value="tRNA_intron_Endonuc_cat-like"/>
</dbReference>
<dbReference type="Proteomes" id="UP000694562">
    <property type="component" value="Unplaced"/>
</dbReference>
<proteinExistence type="inferred from homology"/>
<evidence type="ECO:0000256" key="10">
    <source>
        <dbReference type="ARBA" id="ARBA00067356"/>
    </source>
</evidence>
<evidence type="ECO:0000256" key="2">
    <source>
        <dbReference type="ARBA" id="ARBA00008078"/>
    </source>
</evidence>
<dbReference type="Pfam" id="PF02778">
    <property type="entry name" value="tRNA_int_endo_N"/>
    <property type="match status" value="1"/>
</dbReference>
<dbReference type="EC" id="4.6.1.16" evidence="3"/>
<dbReference type="GO" id="GO:0003676">
    <property type="term" value="F:nucleic acid binding"/>
    <property type="evidence" value="ECO:0007669"/>
    <property type="project" value="InterPro"/>
</dbReference>
<dbReference type="PANTHER" id="PTHR21227:SF0">
    <property type="entry name" value="TRNA-SPLICING ENDONUCLEASE SUBUNIT SEN2"/>
    <property type="match status" value="1"/>
</dbReference>
<dbReference type="GO" id="GO:0000213">
    <property type="term" value="F:tRNA-intron lyase activity"/>
    <property type="evidence" value="ECO:0007669"/>
    <property type="project" value="UniProtKB-EC"/>
</dbReference>
<dbReference type="GO" id="GO:0006397">
    <property type="term" value="P:mRNA processing"/>
    <property type="evidence" value="ECO:0007669"/>
    <property type="project" value="UniProtKB-KW"/>
</dbReference>
<keyword evidence="6" id="KW-0456">Lyase</keyword>
<keyword evidence="4" id="KW-0507">mRNA processing</keyword>
<evidence type="ECO:0000256" key="3">
    <source>
        <dbReference type="ARBA" id="ARBA00012573"/>
    </source>
</evidence>
<evidence type="ECO:0000259" key="14">
    <source>
        <dbReference type="Pfam" id="PF01974"/>
    </source>
</evidence>
<evidence type="ECO:0000256" key="11">
    <source>
        <dbReference type="ARBA" id="ARBA00071058"/>
    </source>
</evidence>
<evidence type="ECO:0000256" key="4">
    <source>
        <dbReference type="ARBA" id="ARBA00022664"/>
    </source>
</evidence>
<evidence type="ECO:0000256" key="12">
    <source>
        <dbReference type="ARBA" id="ARBA00080319"/>
    </source>
</evidence>
<evidence type="ECO:0000313" key="17">
    <source>
        <dbReference type="Proteomes" id="UP000694562"/>
    </source>
</evidence>
<feature type="domain" description="tRNA intron endonuclease catalytic" evidence="14">
    <location>
        <begin position="333"/>
        <end position="420"/>
    </location>
</feature>
<evidence type="ECO:0000256" key="5">
    <source>
        <dbReference type="ARBA" id="ARBA00022694"/>
    </source>
</evidence>
<dbReference type="FunFam" id="3.40.1350.10:FF:000001">
    <property type="entry name" value="tRNA-splicing endonuclease subunit Sen2"/>
    <property type="match status" value="1"/>
</dbReference>
<evidence type="ECO:0000313" key="16">
    <source>
        <dbReference type="Ensembl" id="ENSFTIP00000006057.1"/>
    </source>
</evidence>
<feature type="domain" description="tRNA intron endonuclease N-terminal" evidence="15">
    <location>
        <begin position="279"/>
        <end position="323"/>
    </location>
</feature>
<feature type="active site" evidence="13">
    <location>
        <position position="410"/>
    </location>
</feature>
<dbReference type="PIRSF" id="PIRSF011789">
    <property type="entry name" value="tRNA_splic_SEN2"/>
    <property type="match status" value="1"/>
</dbReference>
<accession>A0A8C4U059</accession>
<dbReference type="Ensembl" id="ENSFTIT00000006337.1">
    <property type="protein sequence ID" value="ENSFTIP00000006057.1"/>
    <property type="gene ID" value="ENSFTIG00000004163.1"/>
</dbReference>
<dbReference type="Gene3D" id="3.40.1170.20">
    <property type="entry name" value="tRNA intron endonuclease, N-terminal domain"/>
    <property type="match status" value="1"/>
</dbReference>
<keyword evidence="17" id="KW-1185">Reference proteome</keyword>